<feature type="region of interest" description="Disordered" evidence="1">
    <location>
        <begin position="177"/>
        <end position="210"/>
    </location>
</feature>
<feature type="region of interest" description="Disordered" evidence="1">
    <location>
        <begin position="239"/>
        <end position="522"/>
    </location>
</feature>
<feature type="compositionally biased region" description="Low complexity" evidence="1">
    <location>
        <begin position="348"/>
        <end position="369"/>
    </location>
</feature>
<feature type="compositionally biased region" description="Basic and acidic residues" evidence="1">
    <location>
        <begin position="17"/>
        <end position="32"/>
    </location>
</feature>
<comment type="caution">
    <text evidence="2">The sequence shown here is derived from an EMBL/GenBank/DDBJ whole genome shotgun (WGS) entry which is preliminary data.</text>
</comment>
<feature type="compositionally biased region" description="Low complexity" evidence="1">
    <location>
        <begin position="182"/>
        <end position="192"/>
    </location>
</feature>
<organism evidence="2 3">
    <name type="scientific">Kribbella albertanoniae</name>
    <dbReference type="NCBI Taxonomy" id="1266829"/>
    <lineage>
        <taxon>Bacteria</taxon>
        <taxon>Bacillati</taxon>
        <taxon>Actinomycetota</taxon>
        <taxon>Actinomycetes</taxon>
        <taxon>Propionibacteriales</taxon>
        <taxon>Kribbellaceae</taxon>
        <taxon>Kribbella</taxon>
    </lineage>
</organism>
<proteinExistence type="predicted"/>
<evidence type="ECO:0000256" key="1">
    <source>
        <dbReference type="SAM" id="MobiDB-lite"/>
    </source>
</evidence>
<evidence type="ECO:0000313" key="2">
    <source>
        <dbReference type="EMBL" id="TDC32165.1"/>
    </source>
</evidence>
<accession>A0A4V2XS25</accession>
<dbReference type="RefSeq" id="WP_132404710.1">
    <property type="nucleotide sequence ID" value="NZ_SMKA01000025.1"/>
</dbReference>
<keyword evidence="3" id="KW-1185">Reference proteome</keyword>
<evidence type="ECO:0000313" key="3">
    <source>
        <dbReference type="Proteomes" id="UP000295075"/>
    </source>
</evidence>
<protein>
    <submittedName>
        <fullName evidence="2">Uncharacterized protein</fullName>
    </submittedName>
</protein>
<name>A0A4V2XS25_9ACTN</name>
<dbReference type="OrthoDB" id="3831553at2"/>
<feature type="compositionally biased region" description="Polar residues" evidence="1">
    <location>
        <begin position="370"/>
        <end position="381"/>
    </location>
</feature>
<dbReference type="EMBL" id="SMKA01000025">
    <property type="protein sequence ID" value="TDC32165.1"/>
    <property type="molecule type" value="Genomic_DNA"/>
</dbReference>
<reference evidence="2 3" key="1">
    <citation type="submission" date="2019-03" db="EMBL/GenBank/DDBJ databases">
        <title>Draft genome sequences of novel Actinobacteria.</title>
        <authorList>
            <person name="Sahin N."/>
            <person name="Ay H."/>
            <person name="Saygin H."/>
        </authorList>
    </citation>
    <scope>NUCLEOTIDE SEQUENCE [LARGE SCALE GENOMIC DNA]</scope>
    <source>
        <strain evidence="2 3">JCM 30547</strain>
    </source>
</reference>
<feature type="compositionally biased region" description="Low complexity" evidence="1">
    <location>
        <begin position="382"/>
        <end position="426"/>
    </location>
</feature>
<dbReference type="AlphaFoldDB" id="A0A4V2XS25"/>
<feature type="compositionally biased region" description="Polar residues" evidence="1">
    <location>
        <begin position="506"/>
        <end position="515"/>
    </location>
</feature>
<feature type="compositionally biased region" description="Polar residues" evidence="1">
    <location>
        <begin position="252"/>
        <end position="302"/>
    </location>
</feature>
<sequence length="522" mass="56042">MSQNPPEFTGSQRRRLNREYKRNVKQGTKDAKAAVTLKRSDRRRIDPAFREALGRSNLTAADLSAMMQRSVTGTQNAQARAELGALGQAAQQRIRAPRTETPSLSGMLGNAYSRWQDLRRGTKLLKAASTLAAKDMKTVDPVIRAQLGHSTMTRGDLSQLAQRNLVQAFRSPGDFEVRPGEQAPQLQAPAAPGMIQSRQDAARAPVQADPGRLDMLRNELRQLREQITLLEQQVAELEAAENQQQPEVDSPEVQQPEAQTAEGQQSEAQSPEAQTAEAQSPDVQAAEGQQQVQSTEGQSPEVQQPEAESASPEAQQAAAQSAEAQQHVGQHEAVPANKTEAQRWVASAAGENQQPAAQQPEVQQPGEQQSAEQPETQQSGEQQPATQQPVAQQAGPQQPAVQEVGAQQAGPQQAGGQQQPRGTAQPVFQAAGGQPTTRPGQAERPQVQQPTFQAAGEQPNEVARKEQAARAAAAAFYGTADVRPSTREEAAKTAQSDPNKKADRGTGQSAAQKNDPNGRGTR</sequence>
<feature type="compositionally biased region" description="Polar residues" evidence="1">
    <location>
        <begin position="1"/>
        <end position="11"/>
    </location>
</feature>
<dbReference type="Proteomes" id="UP000295075">
    <property type="component" value="Unassembled WGS sequence"/>
</dbReference>
<feature type="compositionally biased region" description="Low complexity" evidence="1">
    <location>
        <begin position="303"/>
        <end position="326"/>
    </location>
</feature>
<feature type="region of interest" description="Disordered" evidence="1">
    <location>
        <begin position="1"/>
        <end position="33"/>
    </location>
</feature>
<gene>
    <name evidence="2" type="ORF">E1261_08995</name>
</gene>